<dbReference type="PANTHER" id="PTHR10429:SF0">
    <property type="entry name" value="DNA-3-METHYLADENINE GLYCOSYLASE"/>
    <property type="match status" value="1"/>
</dbReference>
<comment type="caution">
    <text evidence="7">The sequence shown here is derived from an EMBL/GenBank/DDBJ whole genome shotgun (WGS) entry which is preliminary data.</text>
</comment>
<evidence type="ECO:0000256" key="3">
    <source>
        <dbReference type="ARBA" id="ARBA00022801"/>
    </source>
</evidence>
<evidence type="ECO:0000256" key="1">
    <source>
        <dbReference type="ARBA" id="ARBA00009232"/>
    </source>
</evidence>
<dbReference type="EC" id="3.2.2.-" evidence="5"/>
<dbReference type="InterPro" id="IPR011034">
    <property type="entry name" value="Formyl_transferase-like_C_sf"/>
</dbReference>
<keyword evidence="4 5" id="KW-0234">DNA repair</keyword>
<comment type="similarity">
    <text evidence="1 5">Belongs to the DNA glycosylase MPG family.</text>
</comment>
<dbReference type="AlphaFoldDB" id="A0A5D0MID9"/>
<accession>A0A5D0MID9</accession>
<dbReference type="HAMAP" id="MF_00527">
    <property type="entry name" value="3MGH"/>
    <property type="match status" value="1"/>
</dbReference>
<keyword evidence="6" id="KW-0472">Membrane</keyword>
<dbReference type="PANTHER" id="PTHR10429">
    <property type="entry name" value="DNA-3-METHYLADENINE GLYCOSYLASE"/>
    <property type="match status" value="1"/>
</dbReference>
<evidence type="ECO:0000256" key="5">
    <source>
        <dbReference type="HAMAP-Rule" id="MF_00527"/>
    </source>
</evidence>
<dbReference type="Proteomes" id="UP000324143">
    <property type="component" value="Unassembled WGS sequence"/>
</dbReference>
<dbReference type="Pfam" id="PF02245">
    <property type="entry name" value="Pur_DNA_glyco"/>
    <property type="match status" value="1"/>
</dbReference>
<proteinExistence type="inferred from homology"/>
<dbReference type="CDD" id="cd00540">
    <property type="entry name" value="AAG"/>
    <property type="match status" value="1"/>
</dbReference>
<keyword evidence="3 5" id="KW-0378">Hydrolase</keyword>
<keyword evidence="8" id="KW-1185">Reference proteome</keyword>
<dbReference type="GO" id="GO:0006284">
    <property type="term" value="P:base-excision repair"/>
    <property type="evidence" value="ECO:0007669"/>
    <property type="project" value="InterPro"/>
</dbReference>
<dbReference type="Gene3D" id="3.10.300.10">
    <property type="entry name" value="Methylpurine-DNA glycosylase (MPG)"/>
    <property type="match status" value="1"/>
</dbReference>
<dbReference type="FunFam" id="3.10.300.10:FF:000001">
    <property type="entry name" value="Putative 3-methyladenine DNA glycosylase"/>
    <property type="match status" value="1"/>
</dbReference>
<gene>
    <name evidence="7" type="ORF">FXF47_05425</name>
</gene>
<dbReference type="GO" id="GO:0003677">
    <property type="term" value="F:DNA binding"/>
    <property type="evidence" value="ECO:0007669"/>
    <property type="project" value="InterPro"/>
</dbReference>
<keyword evidence="2 5" id="KW-0227">DNA damage</keyword>
<evidence type="ECO:0000256" key="2">
    <source>
        <dbReference type="ARBA" id="ARBA00022763"/>
    </source>
</evidence>
<dbReference type="NCBIfam" id="TIGR00567">
    <property type="entry name" value="3mg"/>
    <property type="match status" value="1"/>
</dbReference>
<dbReference type="SUPFAM" id="SSF50486">
    <property type="entry name" value="FMT C-terminal domain-like"/>
    <property type="match status" value="1"/>
</dbReference>
<protein>
    <recommendedName>
        <fullName evidence="5">Putative 3-methyladenine DNA glycosylase</fullName>
        <ecNumber evidence="5">3.2.2.-</ecNumber>
    </recommendedName>
</protein>
<organism evidence="7 8">
    <name type="scientific">Candidatus Mcinerneyibacterium aminivorans</name>
    <dbReference type="NCBI Taxonomy" id="2703815"/>
    <lineage>
        <taxon>Bacteria</taxon>
        <taxon>Candidatus Macinerneyibacteriota</taxon>
        <taxon>Candidatus Mcinerneyibacteria</taxon>
        <taxon>Candidatus Mcinerneyibacteriales</taxon>
        <taxon>Candidatus Mcinerneyibacteriaceae</taxon>
        <taxon>Candidatus Mcinerneyibacterium</taxon>
    </lineage>
</organism>
<evidence type="ECO:0000313" key="7">
    <source>
        <dbReference type="EMBL" id="TYB31190.1"/>
    </source>
</evidence>
<evidence type="ECO:0000313" key="8">
    <source>
        <dbReference type="Proteomes" id="UP000324143"/>
    </source>
</evidence>
<name>A0A5D0MID9_9BACT</name>
<keyword evidence="6" id="KW-1133">Transmembrane helix</keyword>
<evidence type="ECO:0000256" key="4">
    <source>
        <dbReference type="ARBA" id="ARBA00023204"/>
    </source>
</evidence>
<keyword evidence="6" id="KW-0812">Transmembrane</keyword>
<feature type="transmembrane region" description="Helical" evidence="6">
    <location>
        <begin position="64"/>
        <end position="82"/>
    </location>
</feature>
<dbReference type="InterPro" id="IPR003180">
    <property type="entry name" value="MPG"/>
</dbReference>
<reference evidence="7" key="1">
    <citation type="submission" date="2019-08" db="EMBL/GenBank/DDBJ databases">
        <title>Genomic characterization of a novel candidate phylum (ARYD3) from a high temperature, high salinity tertiary oil reservoir in north central Oklahoma, USA.</title>
        <authorList>
            <person name="Youssef N.H."/>
            <person name="Yadav A."/>
            <person name="Elshahed M.S."/>
        </authorList>
    </citation>
    <scope>NUCLEOTIDE SEQUENCE [LARGE SCALE GENOMIC DNA]</scope>
    <source>
        <strain evidence="7">ARYD3</strain>
    </source>
</reference>
<dbReference type="InterPro" id="IPR036995">
    <property type="entry name" value="MPG_sf"/>
</dbReference>
<dbReference type="GO" id="GO:0003905">
    <property type="term" value="F:alkylbase DNA N-glycosylase activity"/>
    <property type="evidence" value="ECO:0007669"/>
    <property type="project" value="InterPro"/>
</dbReference>
<evidence type="ECO:0000256" key="6">
    <source>
        <dbReference type="SAM" id="Phobius"/>
    </source>
</evidence>
<dbReference type="EMBL" id="VSIX01000049">
    <property type="protein sequence ID" value="TYB31190.1"/>
    <property type="molecule type" value="Genomic_DNA"/>
</dbReference>
<sequence>MILNKKFYRHKTLRVAKNLIGKYLVREIDGKKLRVKIVETEAYLGKSDKASHAFKNKRTDRTKYLYRCGGTVYIYLIYGIYYCLNIVTSSVYKPHSVFIRAAEPIEGIKEMKQFRKKNINDLKELTNGPSKLCQSLKLDKTFNGKKVYNPDSELVIMSSENVEKNYKINKSPRINIDYAREDKDKKWRFYLSNSEFCSN</sequence>